<name>A0A4Y3M3S1_9PROT</name>
<accession>A0A4Y3M3S1</accession>
<evidence type="ECO:0000313" key="3">
    <source>
        <dbReference type="Proteomes" id="UP000320772"/>
    </source>
</evidence>
<organism evidence="2 3">
    <name type="scientific">Gluconobacter roseus NBRC 3990</name>
    <dbReference type="NCBI Taxonomy" id="1307950"/>
    <lineage>
        <taxon>Bacteria</taxon>
        <taxon>Pseudomonadati</taxon>
        <taxon>Pseudomonadota</taxon>
        <taxon>Alphaproteobacteria</taxon>
        <taxon>Acetobacterales</taxon>
        <taxon>Acetobacteraceae</taxon>
        <taxon>Gluconobacter</taxon>
    </lineage>
</organism>
<proteinExistence type="predicted"/>
<evidence type="ECO:0000259" key="1">
    <source>
        <dbReference type="Pfam" id="PF04577"/>
    </source>
</evidence>
<comment type="caution">
    <text evidence="2">The sequence shown here is derived from an EMBL/GenBank/DDBJ whole genome shotgun (WGS) entry which is preliminary data.</text>
</comment>
<dbReference type="Pfam" id="PF04577">
    <property type="entry name" value="Glyco_transf_61"/>
    <property type="match status" value="1"/>
</dbReference>
<evidence type="ECO:0000313" key="2">
    <source>
        <dbReference type="EMBL" id="GEB02726.1"/>
    </source>
</evidence>
<dbReference type="Proteomes" id="UP000320772">
    <property type="component" value="Unassembled WGS sequence"/>
</dbReference>
<dbReference type="RefSeq" id="WP_083541168.1">
    <property type="nucleotide sequence ID" value="NZ_BAQZ01000015.1"/>
</dbReference>
<keyword evidence="3" id="KW-1185">Reference proteome</keyword>
<gene>
    <name evidence="2" type="ORF">GRO01_03020</name>
</gene>
<dbReference type="GO" id="GO:0016757">
    <property type="term" value="F:glycosyltransferase activity"/>
    <property type="evidence" value="ECO:0007669"/>
    <property type="project" value="InterPro"/>
</dbReference>
<reference evidence="2 3" key="1">
    <citation type="submission" date="2019-06" db="EMBL/GenBank/DDBJ databases">
        <title>Whole genome shotgun sequence of Gluconobacter roseus NBRC 3990.</title>
        <authorList>
            <person name="Hosoyama A."/>
            <person name="Uohara A."/>
            <person name="Ohji S."/>
            <person name="Ichikawa N."/>
        </authorList>
    </citation>
    <scope>NUCLEOTIDE SEQUENCE [LARGE SCALE GENOMIC DNA]</scope>
    <source>
        <strain evidence="2 3">NBRC 3990</strain>
    </source>
</reference>
<dbReference type="AlphaFoldDB" id="A0A4Y3M3S1"/>
<dbReference type="InterPro" id="IPR049625">
    <property type="entry name" value="Glyco_transf_61_cat"/>
</dbReference>
<feature type="domain" description="Glycosyltransferase 61 catalytic" evidence="1">
    <location>
        <begin position="104"/>
        <end position="281"/>
    </location>
</feature>
<dbReference type="EMBL" id="BJLY01000001">
    <property type="protein sequence ID" value="GEB02726.1"/>
    <property type="molecule type" value="Genomic_DNA"/>
</dbReference>
<sequence>MIEKNINVDLLGYCNSHNITEDIISKYPEIIQYGSAIIIPTINHSPQSGVFDIYGNAILSAALINGKEKHLGHVNPSYASDVNINFCPAKTKNIYWGGCIVGHYGHFIMDVLPRWWAYGEYKKLGYKLGININDCTESEIFSTDWFRQFLSIMDISLEDIHIFKYTTLVENLCVPYSLIMDRAYYHEKLSLFFNSIGEKVEKLIPSYKFNGEYYLSRKKLRHGTRKIVNESEIEEIMIRNGIEILYPEEMTVYEQIAIFRRARVYGFLSSAFHNSAFSKNSEGLCFSLEKNINRSFSLFDSSSNSKIIYVDTPNINTENDPEFYVCTKVVSLDRLEATLIAYKNNIMEDVVSYERNKNKYFYDNKKNGPFLLENFLGEIAFFSETGKEIEFNIEGKEKIIVFLYGDIAFFCHENNKSFIYGGKFFSAIKDLSNNKYSFRDIDSDLYMSIKDSKSRRILSCDRKNKMGWEEFSLIDYKSNENYFLYLLENLPRLGNDKNNTDTYPEYSKGLKCLAENLWTKIRKL</sequence>
<protein>
    <recommendedName>
        <fullName evidence="1">Glycosyltransferase 61 catalytic domain-containing protein</fullName>
    </recommendedName>
</protein>